<dbReference type="InterPro" id="IPR015946">
    <property type="entry name" value="KH_dom-like_a/b"/>
</dbReference>
<dbReference type="NCBIfam" id="TIGR03561">
    <property type="entry name" value="organ_hyd_perox"/>
    <property type="match status" value="1"/>
</dbReference>
<evidence type="ECO:0000313" key="3">
    <source>
        <dbReference type="Proteomes" id="UP000627838"/>
    </source>
</evidence>
<dbReference type="SUPFAM" id="SSF82784">
    <property type="entry name" value="OsmC-like"/>
    <property type="match status" value="1"/>
</dbReference>
<dbReference type="Gene3D" id="3.30.300.20">
    <property type="match status" value="1"/>
</dbReference>
<dbReference type="InterPro" id="IPR036102">
    <property type="entry name" value="OsmC/Ohrsf"/>
</dbReference>
<dbReference type="InterPro" id="IPR019953">
    <property type="entry name" value="OHR"/>
</dbReference>
<dbReference type="InterPro" id="IPR003718">
    <property type="entry name" value="OsmC/Ohr_fam"/>
</dbReference>
<dbReference type="RefSeq" id="WP_192762782.1">
    <property type="nucleotide sequence ID" value="NZ_JADBDZ010000001.1"/>
</dbReference>
<name>A0ABR9K370_9ACTN</name>
<evidence type="ECO:0000256" key="1">
    <source>
        <dbReference type="ARBA" id="ARBA00007378"/>
    </source>
</evidence>
<comment type="similarity">
    <text evidence="1">Belongs to the OsmC/Ohr family.</text>
</comment>
<organism evidence="2 3">
    <name type="scientific">Actinomadura algeriensis</name>
    <dbReference type="NCBI Taxonomy" id="1679523"/>
    <lineage>
        <taxon>Bacteria</taxon>
        <taxon>Bacillati</taxon>
        <taxon>Actinomycetota</taxon>
        <taxon>Actinomycetes</taxon>
        <taxon>Streptosporangiales</taxon>
        <taxon>Thermomonosporaceae</taxon>
        <taxon>Actinomadura</taxon>
    </lineage>
</organism>
<dbReference type="Gene3D" id="2.20.25.10">
    <property type="match status" value="1"/>
</dbReference>
<gene>
    <name evidence="2" type="ORF">H4W34_006623</name>
</gene>
<dbReference type="Proteomes" id="UP000627838">
    <property type="component" value="Unassembled WGS sequence"/>
</dbReference>
<keyword evidence="3" id="KW-1185">Reference proteome</keyword>
<reference evidence="2 3" key="1">
    <citation type="submission" date="2020-10" db="EMBL/GenBank/DDBJ databases">
        <title>Sequencing the genomes of 1000 actinobacteria strains.</title>
        <authorList>
            <person name="Klenk H.-P."/>
        </authorList>
    </citation>
    <scope>NUCLEOTIDE SEQUENCE [LARGE SCALE GENOMIC DNA]</scope>
    <source>
        <strain evidence="2 3">DSM 46744</strain>
    </source>
</reference>
<protein>
    <submittedName>
        <fullName evidence="2">Ohr subfamily peroxiredoxin</fullName>
    </submittedName>
</protein>
<dbReference type="Pfam" id="PF02566">
    <property type="entry name" value="OsmC"/>
    <property type="match status" value="1"/>
</dbReference>
<dbReference type="PANTHER" id="PTHR33797">
    <property type="entry name" value="ORGANIC HYDROPEROXIDE RESISTANCE PROTEIN-LIKE"/>
    <property type="match status" value="1"/>
</dbReference>
<dbReference type="PANTHER" id="PTHR33797:SF2">
    <property type="entry name" value="ORGANIC HYDROPEROXIDE RESISTANCE PROTEIN-LIKE"/>
    <property type="match status" value="1"/>
</dbReference>
<dbReference type="EMBL" id="JADBDZ010000001">
    <property type="protein sequence ID" value="MBE1536790.1"/>
    <property type="molecule type" value="Genomic_DNA"/>
</dbReference>
<proteinExistence type="inferred from homology"/>
<sequence length="143" mass="14880">MPSTLYTATATAWGGREGRVESTDRRIGLQLSVPKALGGDDGQGTNPEQLFAAGYAACFHSALKAVARQEKIDVAESAVSVTVGMAGGLAEGIDLTVRIEAELPNVPDDQARNLLAAAHRGCPYSRATQGNVAAELVLVQTDD</sequence>
<comment type="caution">
    <text evidence="2">The sequence shown here is derived from an EMBL/GenBank/DDBJ whole genome shotgun (WGS) entry which is preliminary data.</text>
</comment>
<evidence type="ECO:0000313" key="2">
    <source>
        <dbReference type="EMBL" id="MBE1536790.1"/>
    </source>
</evidence>
<accession>A0ABR9K370</accession>